<organism evidence="4 5">
    <name type="scientific">Thermoflavimicrobium daqui</name>
    <dbReference type="NCBI Taxonomy" id="2137476"/>
    <lineage>
        <taxon>Bacteria</taxon>
        <taxon>Bacillati</taxon>
        <taxon>Bacillota</taxon>
        <taxon>Bacilli</taxon>
        <taxon>Bacillales</taxon>
        <taxon>Thermoactinomycetaceae</taxon>
        <taxon>Thermoflavimicrobium</taxon>
    </lineage>
</organism>
<dbReference type="PROSITE" id="PS51257">
    <property type="entry name" value="PROKAR_LIPOPROTEIN"/>
    <property type="match status" value="1"/>
</dbReference>
<keyword evidence="2" id="KW-0732">Signal</keyword>
<dbReference type="Proteomes" id="UP000251213">
    <property type="component" value="Unassembled WGS sequence"/>
</dbReference>
<accession>A0A364K915</accession>
<evidence type="ECO:0000313" key="4">
    <source>
        <dbReference type="EMBL" id="RAL26700.1"/>
    </source>
</evidence>
<feature type="domain" description="GerMN" evidence="3">
    <location>
        <begin position="93"/>
        <end position="183"/>
    </location>
</feature>
<dbReference type="SMART" id="SM00909">
    <property type="entry name" value="Germane"/>
    <property type="match status" value="2"/>
</dbReference>
<name>A0A364K915_9BACL</name>
<dbReference type="InterPro" id="IPR019606">
    <property type="entry name" value="GerMN"/>
</dbReference>
<evidence type="ECO:0000256" key="1">
    <source>
        <dbReference type="SAM" id="MobiDB-lite"/>
    </source>
</evidence>
<feature type="chain" id="PRO_5016687076" description="GerMN domain-containing protein" evidence="2">
    <location>
        <begin position="27"/>
        <end position="353"/>
    </location>
</feature>
<sequence length="353" mass="39354">MRVKKKVRFMAALLLLPFALTGCLFGPEKPSSEGIDPPPEHVQKDHAYLVNTTPQKESVINDQRRNGTEMYFLSETGFVVPYMIPVNKKEMTPKKALSYLVQNGPAGEHLPQGFSAVLPQGTKIKGFHIQDKTAIVDFSREFLNYTKKSEKQILDAITWTLTSFDEIQAVNIWVDGKPLESMPQEHSPAQHLTRENGINVEVAEGVNLNQSMPVTLYFLGQNKENRVYFVPVTRMVNRQENTAEATLKELIKGPKQNAELFSAIDANTEVNQVQVKGDLITADFGEQILESNQSKTASKDALQSIVLSLTENSTAKKVKITVNGKGTVGVFGQQDRKQDEPISRPQMINPSEL</sequence>
<feature type="domain" description="GerMN" evidence="3">
    <location>
        <begin position="243"/>
        <end position="331"/>
    </location>
</feature>
<dbReference type="RefSeq" id="WP_113657305.1">
    <property type="nucleotide sequence ID" value="NZ_KZ845663.1"/>
</dbReference>
<dbReference type="AlphaFoldDB" id="A0A364K915"/>
<dbReference type="EMBL" id="QJKK01000001">
    <property type="protein sequence ID" value="RAL26700.1"/>
    <property type="molecule type" value="Genomic_DNA"/>
</dbReference>
<evidence type="ECO:0000313" key="5">
    <source>
        <dbReference type="Proteomes" id="UP000251213"/>
    </source>
</evidence>
<evidence type="ECO:0000256" key="2">
    <source>
        <dbReference type="SAM" id="SignalP"/>
    </source>
</evidence>
<keyword evidence="5" id="KW-1185">Reference proteome</keyword>
<feature type="signal peptide" evidence="2">
    <location>
        <begin position="1"/>
        <end position="26"/>
    </location>
</feature>
<proteinExistence type="predicted"/>
<comment type="caution">
    <text evidence="4">The sequence shown here is derived from an EMBL/GenBank/DDBJ whole genome shotgun (WGS) entry which is preliminary data.</text>
</comment>
<dbReference type="Pfam" id="PF10646">
    <property type="entry name" value="Germane"/>
    <property type="match status" value="2"/>
</dbReference>
<gene>
    <name evidence="4" type="ORF">DL897_01215</name>
</gene>
<protein>
    <recommendedName>
        <fullName evidence="3">GerMN domain-containing protein</fullName>
    </recommendedName>
</protein>
<dbReference type="OrthoDB" id="1715058at2"/>
<feature type="region of interest" description="Disordered" evidence="1">
    <location>
        <begin position="329"/>
        <end position="353"/>
    </location>
</feature>
<evidence type="ECO:0000259" key="3">
    <source>
        <dbReference type="SMART" id="SM00909"/>
    </source>
</evidence>
<reference evidence="4 5" key="2">
    <citation type="submission" date="2018-06" db="EMBL/GenBank/DDBJ databases">
        <authorList>
            <person name="Zhirakovskaya E."/>
        </authorList>
    </citation>
    <scope>NUCLEOTIDE SEQUENCE [LARGE SCALE GENOMIC DNA]</scope>
    <source>
        <strain evidence="4 5">FBKL4.011</strain>
    </source>
</reference>
<reference evidence="4 5" key="1">
    <citation type="submission" date="2018-06" db="EMBL/GenBank/DDBJ databases">
        <title>Thermoflavimicrobium daqus sp. nov., a thermophilic microbe isolated from Moutai-flavour Daqu.</title>
        <authorList>
            <person name="Wang X."/>
            <person name="Zhou H."/>
        </authorList>
    </citation>
    <scope>NUCLEOTIDE SEQUENCE [LARGE SCALE GENOMIC DNA]</scope>
    <source>
        <strain evidence="4 5">FBKL4.011</strain>
    </source>
</reference>